<dbReference type="Gene3D" id="2.60.40.1240">
    <property type="match status" value="1"/>
</dbReference>
<keyword evidence="3" id="KW-0812">Transmembrane</keyword>
<feature type="transmembrane region" description="Helical" evidence="3">
    <location>
        <begin position="80"/>
        <end position="99"/>
    </location>
</feature>
<evidence type="ECO:0000256" key="2">
    <source>
        <dbReference type="SAM" id="MobiDB-lite"/>
    </source>
</evidence>
<dbReference type="RefSeq" id="WP_157270266.1">
    <property type="nucleotide sequence ID" value="NZ_LT629776.1"/>
</dbReference>
<evidence type="ECO:0000313" key="5">
    <source>
        <dbReference type="Proteomes" id="UP000185663"/>
    </source>
</evidence>
<keyword evidence="5" id="KW-1185">Reference proteome</keyword>
<evidence type="ECO:0000256" key="1">
    <source>
        <dbReference type="ARBA" id="ARBA00022729"/>
    </source>
</evidence>
<dbReference type="AlphaFoldDB" id="A0A1H1NT90"/>
<keyword evidence="3" id="KW-0472">Membrane</keyword>
<name>A0A1H1NT90_9CELL</name>
<accession>A0A1H1NT90</accession>
<dbReference type="InterPro" id="IPR029050">
    <property type="entry name" value="Immunoprotect_excell_Ig-like"/>
</dbReference>
<feature type="transmembrane region" description="Helical" evidence="3">
    <location>
        <begin position="105"/>
        <end position="122"/>
    </location>
</feature>
<feature type="region of interest" description="Disordered" evidence="2">
    <location>
        <begin position="1"/>
        <end position="68"/>
    </location>
</feature>
<protein>
    <recommendedName>
        <fullName evidence="6">DUF4352 domain-containing protein</fullName>
    </recommendedName>
</protein>
<dbReference type="EMBL" id="LT629776">
    <property type="protein sequence ID" value="SDS01589.1"/>
    <property type="molecule type" value="Genomic_DNA"/>
</dbReference>
<dbReference type="Proteomes" id="UP000185663">
    <property type="component" value="Chromosome I"/>
</dbReference>
<evidence type="ECO:0008006" key="6">
    <source>
        <dbReference type="Google" id="ProtNLM"/>
    </source>
</evidence>
<dbReference type="OrthoDB" id="4484996at2"/>
<keyword evidence="3" id="KW-1133">Transmembrane helix</keyword>
<feature type="transmembrane region" description="Helical" evidence="3">
    <location>
        <begin position="129"/>
        <end position="153"/>
    </location>
</feature>
<reference evidence="5" key="1">
    <citation type="submission" date="2016-10" db="EMBL/GenBank/DDBJ databases">
        <authorList>
            <person name="Varghese N."/>
            <person name="Submissions S."/>
        </authorList>
    </citation>
    <scope>NUCLEOTIDE SEQUENCE [LARGE SCALE GENOMIC DNA]</scope>
    <source>
        <strain evidence="5">DSM 22126</strain>
    </source>
</reference>
<evidence type="ECO:0000313" key="4">
    <source>
        <dbReference type="EMBL" id="SDS01589.1"/>
    </source>
</evidence>
<sequence length="327" mass="33429">MSTPYDAPTPPNPSSGGGHPAPTAPTDSSPYATPVAQAEPSKAPEVQGPQYGGPPSPPPFNQAPYGGPVAAKPNSEKNGFAITALALGIAAFLGCWIPFVNIVSIVIALAGVVFGILALVKFGGKVLAIVGIALSGVAIAVAVGMNILVGSAITAQVDAQNSELADLDTVLSEQLDAAQDDAVSSELHADDAALPADPADAVSEVAGFEEVFIYTDGLEVSVSTPEAYTPGDYAYQSDEGGEPIVFDVTVTNGTNENLDGSYILTNVISDGREAVKIYDDGIDGRGSGTILPGKSHTFSNAFAVENPDDLQIEISPDYAYDTAIFVS</sequence>
<feature type="compositionally biased region" description="Pro residues" evidence="2">
    <location>
        <begin position="52"/>
        <end position="61"/>
    </location>
</feature>
<proteinExistence type="predicted"/>
<evidence type="ECO:0000256" key="3">
    <source>
        <dbReference type="SAM" id="Phobius"/>
    </source>
</evidence>
<gene>
    <name evidence="4" type="ORF">SAMN04489860_0602</name>
</gene>
<dbReference type="STRING" id="545619.SAMN04489860_0602"/>
<keyword evidence="1" id="KW-0732">Signal</keyword>
<organism evidence="4 5">
    <name type="scientific">Paraoerskovia marina</name>
    <dbReference type="NCBI Taxonomy" id="545619"/>
    <lineage>
        <taxon>Bacteria</taxon>
        <taxon>Bacillati</taxon>
        <taxon>Actinomycetota</taxon>
        <taxon>Actinomycetes</taxon>
        <taxon>Micrococcales</taxon>
        <taxon>Cellulomonadaceae</taxon>
        <taxon>Paraoerskovia</taxon>
    </lineage>
</organism>